<gene>
    <name evidence="2" type="ORF">HRR37_15980</name>
</gene>
<organism evidence="2 3">
    <name type="scientific">Cronobacter sakazakii</name>
    <name type="common">Enterobacter sakazakii</name>
    <dbReference type="NCBI Taxonomy" id="28141"/>
    <lineage>
        <taxon>Bacteria</taxon>
        <taxon>Pseudomonadati</taxon>
        <taxon>Pseudomonadota</taxon>
        <taxon>Gammaproteobacteria</taxon>
        <taxon>Enterobacterales</taxon>
        <taxon>Enterobacteriaceae</taxon>
        <taxon>Cronobacter</taxon>
    </lineage>
</organism>
<evidence type="ECO:0000313" key="3">
    <source>
        <dbReference type="Proteomes" id="UP000548673"/>
    </source>
</evidence>
<evidence type="ECO:0000259" key="1">
    <source>
        <dbReference type="Pfam" id="PF01757"/>
    </source>
</evidence>
<dbReference type="Proteomes" id="UP000548673">
    <property type="component" value="Unassembled WGS sequence"/>
</dbReference>
<reference evidence="2 3" key="1">
    <citation type="submission" date="2020-05" db="EMBL/GenBank/DDBJ databases">
        <title>The draft genome of Cronobacter sakazakii strain 145005.</title>
        <authorList>
            <person name="Yang J."/>
            <person name="Liu L."/>
            <person name="Feng Y."/>
            <person name="Zong Z."/>
        </authorList>
    </citation>
    <scope>NUCLEOTIDE SEQUENCE [LARGE SCALE GENOMIC DNA]</scope>
    <source>
        <strain evidence="2 3">145005</strain>
    </source>
</reference>
<dbReference type="KEGG" id="csj:CSK29544_03202"/>
<dbReference type="EMBL" id="JABTXY010000026">
    <property type="protein sequence ID" value="NYV43822.1"/>
    <property type="molecule type" value="Genomic_DNA"/>
</dbReference>
<proteinExistence type="predicted"/>
<dbReference type="RefSeq" id="WP_007888842.1">
    <property type="nucleotide sequence ID" value="NZ_CP011047.1"/>
</dbReference>
<dbReference type="InterPro" id="IPR002656">
    <property type="entry name" value="Acyl_transf_3_dom"/>
</dbReference>
<dbReference type="Pfam" id="PF01757">
    <property type="entry name" value="Acyl_transf_3"/>
    <property type="match status" value="1"/>
</dbReference>
<dbReference type="AlphaFoldDB" id="A0A7V7REU0"/>
<keyword evidence="2" id="KW-0012">Acyltransferase</keyword>
<accession>A0A7V7REU0</accession>
<comment type="caution">
    <text evidence="2">The sequence shown here is derived from an EMBL/GenBank/DDBJ whole genome shotgun (WGS) entry which is preliminary data.</text>
</comment>
<name>A0A7V7REU0_CROSK</name>
<dbReference type="PANTHER" id="PTHR23028:SF134">
    <property type="entry name" value="PUTATIVE (AFU_ORTHOLOGUE AFUA_4G08520)-RELATED"/>
    <property type="match status" value="1"/>
</dbReference>
<keyword evidence="2" id="KW-0808">Transferase</keyword>
<dbReference type="PANTHER" id="PTHR23028">
    <property type="entry name" value="ACETYLTRANSFERASE"/>
    <property type="match status" value="1"/>
</dbReference>
<dbReference type="GO" id="GO:0016747">
    <property type="term" value="F:acyltransferase activity, transferring groups other than amino-acyl groups"/>
    <property type="evidence" value="ECO:0007669"/>
    <property type="project" value="InterPro"/>
</dbReference>
<protein>
    <submittedName>
        <fullName evidence="2">Acyltransferase</fullName>
    </submittedName>
</protein>
<evidence type="ECO:0000313" key="2">
    <source>
        <dbReference type="EMBL" id="NYV43822.1"/>
    </source>
</evidence>
<dbReference type="InterPro" id="IPR050879">
    <property type="entry name" value="Acyltransferase_3"/>
</dbReference>
<feature type="domain" description="Acyltransferase 3" evidence="1">
    <location>
        <begin position="8"/>
        <end position="354"/>
    </location>
</feature>
<sequence length="392" mass="44118">MSSMNKISSVEGIRGLACLMVLISHLTLIFFPYLHGQQDHLIKTHLDKVIFQLPFGFLYSGSTAVYIFFALSGFILTYACANKGNELINAGKMFSARFFRLAIPASISIVLSALVLKLLPNNANGLDWISGWGNSLDLSFSAILYNAFFSSILLGDATYNWVVWTMKIELYGSFLIFFSVPVINQLRFRPLIYVIMALLFCCNLPEKHGFGYAAFFLGASIYYTPPIKSKILISFLLLLGLYLTGYHYKQDIYSFLSHIETHEMRSMGVDGSFFYSMIGGCLIVLIGIKSNILSKLTDNIISVWLGKVSFSAYLVQMPIFYLITPFSFRLREIGLGYISSSVFTSVLCLIAIYGVAIFYQKYIDSMSIKFSRNWTTIFGSRAISFSEISLKK</sequence>